<feature type="compositionally biased region" description="Basic and acidic residues" evidence="1">
    <location>
        <begin position="132"/>
        <end position="145"/>
    </location>
</feature>
<feature type="compositionally biased region" description="Basic residues" evidence="1">
    <location>
        <begin position="1"/>
        <end position="11"/>
    </location>
</feature>
<feature type="compositionally biased region" description="Basic residues" evidence="1">
    <location>
        <begin position="49"/>
        <end position="71"/>
    </location>
</feature>
<dbReference type="GO" id="GO:0048040">
    <property type="term" value="F:UDP-glucuronate decarboxylase activity"/>
    <property type="evidence" value="ECO:0007669"/>
    <property type="project" value="UniProtKB-EC"/>
</dbReference>
<proteinExistence type="predicted"/>
<dbReference type="AlphaFoldDB" id="A0A6J4L2J0"/>
<name>A0A6J4L2J0_9BACT</name>
<dbReference type="EC" id="4.1.1.35" evidence="2"/>
<organism evidence="2">
    <name type="scientific">uncultured Gemmatimonadaceae bacterium</name>
    <dbReference type="NCBI Taxonomy" id="246130"/>
    <lineage>
        <taxon>Bacteria</taxon>
        <taxon>Pseudomonadati</taxon>
        <taxon>Gemmatimonadota</taxon>
        <taxon>Gemmatimonadia</taxon>
        <taxon>Gemmatimonadales</taxon>
        <taxon>Gemmatimonadaceae</taxon>
        <taxon>environmental samples</taxon>
    </lineage>
</organism>
<reference evidence="2" key="1">
    <citation type="submission" date="2020-02" db="EMBL/GenBank/DDBJ databases">
        <authorList>
            <person name="Meier V. D."/>
        </authorList>
    </citation>
    <scope>NUCLEOTIDE SEQUENCE</scope>
    <source>
        <strain evidence="2">AVDCRST_MAG40</strain>
    </source>
</reference>
<dbReference type="EMBL" id="CADCTX010000464">
    <property type="protein sequence ID" value="CAA9321124.1"/>
    <property type="molecule type" value="Genomic_DNA"/>
</dbReference>
<feature type="compositionally biased region" description="Basic residues" evidence="1">
    <location>
        <begin position="114"/>
        <end position="123"/>
    </location>
</feature>
<feature type="region of interest" description="Disordered" evidence="1">
    <location>
        <begin position="1"/>
        <end position="170"/>
    </location>
</feature>
<feature type="non-terminal residue" evidence="2">
    <location>
        <position position="318"/>
    </location>
</feature>
<accession>A0A6J4L2J0</accession>
<feature type="compositionally biased region" description="Basic and acidic residues" evidence="1">
    <location>
        <begin position="294"/>
        <end position="303"/>
    </location>
</feature>
<evidence type="ECO:0000313" key="2">
    <source>
        <dbReference type="EMBL" id="CAA9321124.1"/>
    </source>
</evidence>
<evidence type="ECO:0000256" key="1">
    <source>
        <dbReference type="SAM" id="MobiDB-lite"/>
    </source>
</evidence>
<protein>
    <submittedName>
        <fullName evidence="2">UDP-glucuronate decarboxylase</fullName>
        <ecNumber evidence="2">4.1.1.35</ecNumber>
    </submittedName>
</protein>
<sequence length="318" mass="35036">ESPHHGRRRLPRVAPGRPLHRRGALGRRARQLHHRPPRQPGAPAAARGVRVRPARHLRLQLRRRAARRRAPLRLAREPGRLPRAPDRDAQGGLPRHAQRARDRAGEGRPLLPRLHVRGLRRPARAPAAGELLGERQPDRPAELLRRGQAVRGSADDGVPPGARPRHAHRAHLQHVRAAHAPERRAGGVELHRAGAARGADHHLRRGLADPQLHLRVGRGGRDLQAVHAGRCRAHEHRQPHRVHGAPARRDRRRAHRHELADRGPPPAGRRPQGAPARHHPGAHDARLGAAGPRARGDRPDDRVLPVGAAARRGGRGAV</sequence>
<keyword evidence="2" id="KW-0456">Lyase</keyword>
<feature type="non-terminal residue" evidence="2">
    <location>
        <position position="1"/>
    </location>
</feature>
<feature type="compositionally biased region" description="Basic residues" evidence="1">
    <location>
        <begin position="231"/>
        <end position="243"/>
    </location>
</feature>
<feature type="region of interest" description="Disordered" evidence="1">
    <location>
        <begin position="231"/>
        <end position="318"/>
    </location>
</feature>
<gene>
    <name evidence="2" type="ORF">AVDCRST_MAG40-1471</name>
</gene>
<feature type="compositionally biased region" description="Basic residues" evidence="1">
    <location>
        <begin position="18"/>
        <end position="37"/>
    </location>
</feature>
<feature type="compositionally biased region" description="Basic and acidic residues" evidence="1">
    <location>
        <begin position="74"/>
        <end position="89"/>
    </location>
</feature>